<dbReference type="InterPro" id="IPR021729">
    <property type="entry name" value="DUF3298"/>
</dbReference>
<comment type="caution">
    <text evidence="3">The sequence shown here is derived from an EMBL/GenBank/DDBJ whole genome shotgun (WGS) entry which is preliminary data.</text>
</comment>
<dbReference type="EMBL" id="BAABKD010000011">
    <property type="protein sequence ID" value="GAA5092375.1"/>
    <property type="molecule type" value="Genomic_DNA"/>
</dbReference>
<organism evidence="3 4">
    <name type="scientific">Paenalcaligenes hermetiae</name>
    <dbReference type="NCBI Taxonomy" id="1157987"/>
    <lineage>
        <taxon>Bacteria</taxon>
        <taxon>Pseudomonadati</taxon>
        <taxon>Pseudomonadota</taxon>
        <taxon>Betaproteobacteria</taxon>
        <taxon>Burkholderiales</taxon>
        <taxon>Alcaligenaceae</taxon>
        <taxon>Paenalcaligenes</taxon>
    </lineage>
</organism>
<keyword evidence="1" id="KW-0732">Signal</keyword>
<feature type="signal peptide" evidence="1">
    <location>
        <begin position="1"/>
        <end position="23"/>
    </location>
</feature>
<evidence type="ECO:0000256" key="1">
    <source>
        <dbReference type="SAM" id="SignalP"/>
    </source>
</evidence>
<evidence type="ECO:0000313" key="4">
    <source>
        <dbReference type="Proteomes" id="UP001500227"/>
    </source>
</evidence>
<protein>
    <submittedName>
        <fullName evidence="3">RsiV family protein</fullName>
    </submittedName>
</protein>
<keyword evidence="4" id="KW-1185">Reference proteome</keyword>
<dbReference type="Gene3D" id="3.30.565.40">
    <property type="entry name" value="Fervidobacterium nodosum Rt17-B1 like"/>
    <property type="match status" value="1"/>
</dbReference>
<feature type="chain" id="PRO_5045909758" evidence="1">
    <location>
        <begin position="24"/>
        <end position="262"/>
    </location>
</feature>
<dbReference type="Gene3D" id="3.90.640.20">
    <property type="entry name" value="Heat-shock cognate protein, ATPase"/>
    <property type="match status" value="1"/>
</dbReference>
<accession>A0ABP9MBB9</accession>
<dbReference type="Pfam" id="PF11738">
    <property type="entry name" value="DUF3298"/>
    <property type="match status" value="1"/>
</dbReference>
<sequence length="262" mass="29471">MILQSPYRAGLTALCALVLSACAAPQKDISLIPTQTADVTSKDGVFTQPLQYERQKPGCKGDCPRLKVDSLIFPGNKALTDYVDQQLADMTQFDGTYTAQASVSDFTDYYWVHAGPRDEVILSSKVRYRNQYLTVLELGAWQYLTGAAHGMGEIRFINWDNQKKQALTLKDIVKPNQLPAFIEKLQQAHQRWLATQEAAQENPTEYNRLWPFQPSDNIALTDAGVVVKYNSYEIAPYSSGQPELLIPYPELRGILHPAYLPR</sequence>
<reference evidence="4" key="1">
    <citation type="journal article" date="2019" name="Int. J. Syst. Evol. Microbiol.">
        <title>The Global Catalogue of Microorganisms (GCM) 10K type strain sequencing project: providing services to taxonomists for standard genome sequencing and annotation.</title>
        <authorList>
            <consortium name="The Broad Institute Genomics Platform"/>
            <consortium name="The Broad Institute Genome Sequencing Center for Infectious Disease"/>
            <person name="Wu L."/>
            <person name="Ma J."/>
        </authorList>
    </citation>
    <scope>NUCLEOTIDE SEQUENCE [LARGE SCALE GENOMIC DNA]</scope>
    <source>
        <strain evidence="4">JCM 18423</strain>
    </source>
</reference>
<feature type="domain" description="DUF3298" evidence="2">
    <location>
        <begin position="170"/>
        <end position="248"/>
    </location>
</feature>
<evidence type="ECO:0000313" key="3">
    <source>
        <dbReference type="EMBL" id="GAA5092375.1"/>
    </source>
</evidence>
<dbReference type="InterPro" id="IPR037126">
    <property type="entry name" value="PdaC/RsiV-like_sf"/>
</dbReference>
<dbReference type="Proteomes" id="UP001500227">
    <property type="component" value="Unassembled WGS sequence"/>
</dbReference>
<proteinExistence type="predicted"/>
<dbReference type="RefSeq" id="WP_345371476.1">
    <property type="nucleotide sequence ID" value="NZ_BAABKD010000011.1"/>
</dbReference>
<evidence type="ECO:0000259" key="2">
    <source>
        <dbReference type="Pfam" id="PF11738"/>
    </source>
</evidence>
<gene>
    <name evidence="3" type="ORF">GCM10023337_19560</name>
</gene>
<name>A0ABP9MBB9_9BURK</name>